<proteinExistence type="predicted"/>
<feature type="domain" description="PUA" evidence="8">
    <location>
        <begin position="266"/>
        <end position="337"/>
    </location>
</feature>
<keyword evidence="5" id="KW-0547">Nucleotide-binding</keyword>
<keyword evidence="1" id="KW-0963">Cytoplasm</keyword>
<dbReference type="EMBL" id="LVXG01000022">
    <property type="protein sequence ID" value="OQP47748.1"/>
    <property type="molecule type" value="Genomic_DNA"/>
</dbReference>
<dbReference type="GO" id="GO:0005829">
    <property type="term" value="C:cytosol"/>
    <property type="evidence" value="ECO:0007669"/>
    <property type="project" value="TreeGrafter"/>
</dbReference>
<dbReference type="InterPro" id="IPR036974">
    <property type="entry name" value="PUA_sf"/>
</dbReference>
<organism evidence="9 10">
    <name type="scientific">Niastella yeongjuensis</name>
    <dbReference type="NCBI Taxonomy" id="354355"/>
    <lineage>
        <taxon>Bacteria</taxon>
        <taxon>Pseudomonadati</taxon>
        <taxon>Bacteroidota</taxon>
        <taxon>Chitinophagia</taxon>
        <taxon>Chitinophagales</taxon>
        <taxon>Chitinophagaceae</taxon>
        <taxon>Niastella</taxon>
    </lineage>
</organism>
<keyword evidence="7" id="KW-0067">ATP-binding</keyword>
<dbReference type="SMART" id="SM00359">
    <property type="entry name" value="PUA"/>
    <property type="match status" value="1"/>
</dbReference>
<dbReference type="PRINTS" id="PR00474">
    <property type="entry name" value="GLU5KINASE"/>
</dbReference>
<dbReference type="Gene3D" id="2.30.130.10">
    <property type="entry name" value="PUA domain"/>
    <property type="match status" value="1"/>
</dbReference>
<evidence type="ECO:0000256" key="5">
    <source>
        <dbReference type="ARBA" id="ARBA00022741"/>
    </source>
</evidence>
<dbReference type="GO" id="GO:0003723">
    <property type="term" value="F:RNA binding"/>
    <property type="evidence" value="ECO:0007669"/>
    <property type="project" value="InterPro"/>
</dbReference>
<evidence type="ECO:0000256" key="2">
    <source>
        <dbReference type="ARBA" id="ARBA00022605"/>
    </source>
</evidence>
<comment type="caution">
    <text evidence="9">The sequence shown here is derived from an EMBL/GenBank/DDBJ whole genome shotgun (WGS) entry which is preliminary data.</text>
</comment>
<keyword evidence="4" id="KW-0808">Transferase</keyword>
<keyword evidence="3" id="KW-0641">Proline biosynthesis</keyword>
<evidence type="ECO:0000256" key="4">
    <source>
        <dbReference type="ARBA" id="ARBA00022679"/>
    </source>
</evidence>
<dbReference type="OrthoDB" id="9804434at2"/>
<evidence type="ECO:0000256" key="1">
    <source>
        <dbReference type="ARBA" id="ARBA00022490"/>
    </source>
</evidence>
<dbReference type="Gene3D" id="3.40.1160.10">
    <property type="entry name" value="Acetylglutamate kinase-like"/>
    <property type="match status" value="1"/>
</dbReference>
<accession>A0A1V9ENM3</accession>
<dbReference type="Pfam" id="PF00696">
    <property type="entry name" value="AA_kinase"/>
    <property type="match status" value="1"/>
</dbReference>
<evidence type="ECO:0000256" key="7">
    <source>
        <dbReference type="ARBA" id="ARBA00022840"/>
    </source>
</evidence>
<name>A0A1V9ENM3_9BACT</name>
<dbReference type="InterPro" id="IPR001057">
    <property type="entry name" value="Glu/AcGlu_kinase"/>
</dbReference>
<evidence type="ECO:0000256" key="3">
    <source>
        <dbReference type="ARBA" id="ARBA00022650"/>
    </source>
</evidence>
<dbReference type="GO" id="GO:0008652">
    <property type="term" value="P:amino acid biosynthetic process"/>
    <property type="evidence" value="ECO:0007669"/>
    <property type="project" value="UniProtKB-KW"/>
</dbReference>
<dbReference type="PROSITE" id="PS50890">
    <property type="entry name" value="PUA"/>
    <property type="match status" value="1"/>
</dbReference>
<sequence length="344" mass="37015">MQKPVIVIKLGTAVITNEEGVISHSIIKKVASEISELFHTHRVVLVSSGAVGSGKVFIQHYKGSITERKAAAAVGNPLLIQLYQKHFSKYHIPVAQALCERHHFSNRFQFVQLKETFEAFWQNGILPIVNENDLVSNVELKFSDNDELATLIAVGFDAETLVICTSVGGFMDDAKNIIPRVEKIDSKVMGFVQTTKSSLGLGGMTSKLTFTRLATSLGIQVIICGLKGKGPFADALAGKNGTTFVSQASNLKARQKWLASGSITLGTLSVDKGAAKALQQRRSLLTVGVTNVQGKFAAGEVVQIKDEEESIIGVAKVKLDATAIRDGISQKNVLAAHADDIVIF</sequence>
<dbReference type="InterPro" id="IPR001048">
    <property type="entry name" value="Asp/Glu/Uridylate_kinase"/>
</dbReference>
<keyword evidence="10" id="KW-1185">Reference proteome</keyword>
<dbReference type="SUPFAM" id="SSF53633">
    <property type="entry name" value="Carbamate kinase-like"/>
    <property type="match status" value="1"/>
</dbReference>
<evidence type="ECO:0000256" key="6">
    <source>
        <dbReference type="ARBA" id="ARBA00022777"/>
    </source>
</evidence>
<dbReference type="PANTHER" id="PTHR43654">
    <property type="entry name" value="GLUTAMATE 5-KINASE"/>
    <property type="match status" value="1"/>
</dbReference>
<keyword evidence="6 9" id="KW-0418">Kinase</keyword>
<dbReference type="AlphaFoldDB" id="A0A1V9ENM3"/>
<dbReference type="PIRSF" id="PIRSF000729">
    <property type="entry name" value="GK"/>
    <property type="match status" value="1"/>
</dbReference>
<dbReference type="STRING" id="354355.SAMN05660816_06353"/>
<dbReference type="CDD" id="cd21157">
    <property type="entry name" value="PUA_G5K"/>
    <property type="match status" value="1"/>
</dbReference>
<evidence type="ECO:0000259" key="8">
    <source>
        <dbReference type="SMART" id="SM00359"/>
    </source>
</evidence>
<evidence type="ECO:0000313" key="10">
    <source>
        <dbReference type="Proteomes" id="UP000192610"/>
    </source>
</evidence>
<dbReference type="GO" id="GO:0005524">
    <property type="term" value="F:ATP binding"/>
    <property type="evidence" value="ECO:0007669"/>
    <property type="project" value="UniProtKB-KW"/>
</dbReference>
<dbReference type="FunFam" id="3.40.1160.10:FF:000006">
    <property type="entry name" value="Glutamate 5-kinase"/>
    <property type="match status" value="1"/>
</dbReference>
<keyword evidence="2" id="KW-0028">Amino-acid biosynthesis</keyword>
<dbReference type="NCBIfam" id="TIGR01027">
    <property type="entry name" value="proB"/>
    <property type="match status" value="1"/>
</dbReference>
<dbReference type="InterPro" id="IPR015947">
    <property type="entry name" value="PUA-like_sf"/>
</dbReference>
<dbReference type="InterPro" id="IPR036393">
    <property type="entry name" value="AceGlu_kinase-like_sf"/>
</dbReference>
<dbReference type="Proteomes" id="UP000192610">
    <property type="component" value="Unassembled WGS sequence"/>
</dbReference>
<dbReference type="Pfam" id="PF01472">
    <property type="entry name" value="PUA"/>
    <property type="match status" value="1"/>
</dbReference>
<protein>
    <submittedName>
        <fullName evidence="9">Glutamate 5-kinase</fullName>
    </submittedName>
</protein>
<reference evidence="10" key="1">
    <citation type="submission" date="2016-04" db="EMBL/GenBank/DDBJ databases">
        <authorList>
            <person name="Chen L."/>
            <person name="Zhuang W."/>
            <person name="Wang G."/>
        </authorList>
    </citation>
    <scope>NUCLEOTIDE SEQUENCE [LARGE SCALE GENOMIC DNA]</scope>
    <source>
        <strain evidence="10">17621</strain>
    </source>
</reference>
<dbReference type="InterPro" id="IPR002478">
    <property type="entry name" value="PUA"/>
</dbReference>
<gene>
    <name evidence="9" type="ORF">A4H97_30760</name>
</gene>
<dbReference type="PANTHER" id="PTHR43654:SF1">
    <property type="entry name" value="ISOPENTENYL PHOSPHATE KINASE"/>
    <property type="match status" value="1"/>
</dbReference>
<dbReference type="SUPFAM" id="SSF88697">
    <property type="entry name" value="PUA domain-like"/>
    <property type="match status" value="1"/>
</dbReference>
<dbReference type="InterPro" id="IPR005715">
    <property type="entry name" value="Glu_5kinase/COase_Synthase"/>
</dbReference>
<evidence type="ECO:0000313" key="9">
    <source>
        <dbReference type="EMBL" id="OQP47748.1"/>
    </source>
</evidence>
<dbReference type="InterPro" id="IPR011529">
    <property type="entry name" value="Glu_5kinase"/>
</dbReference>
<dbReference type="RefSeq" id="WP_081200756.1">
    <property type="nucleotide sequence ID" value="NZ_FOCZ01000019.1"/>
</dbReference>
<dbReference type="GO" id="GO:0004349">
    <property type="term" value="F:glutamate 5-kinase activity"/>
    <property type="evidence" value="ECO:0007669"/>
    <property type="project" value="InterPro"/>
</dbReference>